<protein>
    <submittedName>
        <fullName evidence="2">Glycosyltransferase family 2 protein</fullName>
    </submittedName>
</protein>
<evidence type="ECO:0000259" key="1">
    <source>
        <dbReference type="Pfam" id="PF00535"/>
    </source>
</evidence>
<dbReference type="InterPro" id="IPR029044">
    <property type="entry name" value="Nucleotide-diphossugar_trans"/>
</dbReference>
<dbReference type="SUPFAM" id="SSF53448">
    <property type="entry name" value="Nucleotide-diphospho-sugar transferases"/>
    <property type="match status" value="1"/>
</dbReference>
<name>A0A7C3LRG6_9BACT</name>
<dbReference type="Gene3D" id="3.90.550.10">
    <property type="entry name" value="Spore Coat Polysaccharide Biosynthesis Protein SpsA, Chain A"/>
    <property type="match status" value="1"/>
</dbReference>
<dbReference type="Pfam" id="PF00535">
    <property type="entry name" value="Glycos_transf_2"/>
    <property type="match status" value="1"/>
</dbReference>
<comment type="caution">
    <text evidence="2">The sequence shown here is derived from an EMBL/GenBank/DDBJ whole genome shotgun (WGS) entry which is preliminary data.</text>
</comment>
<proteinExistence type="predicted"/>
<evidence type="ECO:0000313" key="2">
    <source>
        <dbReference type="EMBL" id="HFT92546.1"/>
    </source>
</evidence>
<dbReference type="GO" id="GO:0016740">
    <property type="term" value="F:transferase activity"/>
    <property type="evidence" value="ECO:0007669"/>
    <property type="project" value="UniProtKB-KW"/>
</dbReference>
<reference evidence="2" key="1">
    <citation type="journal article" date="2020" name="mSystems">
        <title>Genome- and Community-Level Interaction Insights into Carbon Utilization and Element Cycling Functions of Hydrothermarchaeota in Hydrothermal Sediment.</title>
        <authorList>
            <person name="Zhou Z."/>
            <person name="Liu Y."/>
            <person name="Xu W."/>
            <person name="Pan J."/>
            <person name="Luo Z.H."/>
            <person name="Li M."/>
        </authorList>
    </citation>
    <scope>NUCLEOTIDE SEQUENCE [LARGE SCALE GENOMIC DNA]</scope>
    <source>
        <strain evidence="2">SpSt-902</strain>
    </source>
</reference>
<accession>A0A7C3LRG6</accession>
<dbReference type="PANTHER" id="PTHR43179">
    <property type="entry name" value="RHAMNOSYLTRANSFERASE WBBL"/>
    <property type="match status" value="1"/>
</dbReference>
<gene>
    <name evidence="2" type="ORF">ENX03_01135</name>
</gene>
<feature type="domain" description="Glycosyltransferase 2-like" evidence="1">
    <location>
        <begin position="6"/>
        <end position="102"/>
    </location>
</feature>
<organism evidence="2">
    <name type="scientific">Leptospirillum ferriphilum</name>
    <dbReference type="NCBI Taxonomy" id="178606"/>
    <lineage>
        <taxon>Bacteria</taxon>
        <taxon>Pseudomonadati</taxon>
        <taxon>Nitrospirota</taxon>
        <taxon>Nitrospiria</taxon>
        <taxon>Nitrospirales</taxon>
        <taxon>Nitrospiraceae</taxon>
        <taxon>Leptospirillum</taxon>
    </lineage>
</organism>
<dbReference type="AlphaFoldDB" id="A0A7C3LRG6"/>
<keyword evidence="2" id="KW-0808">Transferase</keyword>
<dbReference type="PANTHER" id="PTHR43179:SF7">
    <property type="entry name" value="RHAMNOSYLTRANSFERASE WBBL"/>
    <property type="match status" value="1"/>
</dbReference>
<dbReference type="InterPro" id="IPR001173">
    <property type="entry name" value="Glyco_trans_2-like"/>
</dbReference>
<dbReference type="EMBL" id="DTMM01000019">
    <property type="protein sequence ID" value="HFT92546.1"/>
    <property type="molecule type" value="Genomic_DNA"/>
</dbReference>
<sequence length="303" mass="35079">MNELFFESLVRNTHYPFRLIVIDNASLDESPSFFERQKGDRFQVLVVRNAVNRCYPVSMNQGISLSTSPVVGLLNNDIVVGPDWDRPLVDFILEGKGDIASPIGLEHLPRKNWEAVLFYRWRTILKKSYSDNPGENYRRKINVMYGEFDQFSRWITKEFSSACFPGIMGHCHLVSRGVMLKTGGLDVRLQAADWDLYLTTAQLQSQGDIKSLPMILGSSWVHHFIRGSAKNIRKVAFSCDHPPHLYPESKWGVEAIRNYWPFLEQRPGYKKGFRERGRKILNRWRGQLSQYQLPLESVLIKID</sequence>